<dbReference type="SUPFAM" id="SSF52402">
    <property type="entry name" value="Adenine nucleotide alpha hydrolases-like"/>
    <property type="match status" value="2"/>
</dbReference>
<sequence length="297" mass="32376">MYPEFEERSSQLPIVVGVDGSSASRQALLWAAHESRRRRTRLMLVPTTRPPVLYYGNGMGVWASIDVDTFRTDECQALLDEALTVAADVTKGAVAAEITNNQPTVQPVVDLIERSHRAQMIVLGAHGPGKHVGALARSVAAHSPCPVVILHHSPKHQIPATGPVVLGINDATTSAPTVEAAFEEASLRCVDLVVIHRWSTDATEACDDSVLEWALELEEYTALSEELKPWQQRFPSVTVRLGVVRTSARRALVEAASDAQLVVVGRRDTTWLGALRPTTATALLRRLECPLMIVHHS</sequence>
<evidence type="ECO:0000256" key="1">
    <source>
        <dbReference type="ARBA" id="ARBA00008791"/>
    </source>
</evidence>
<reference evidence="3 4" key="1">
    <citation type="submission" date="2018-06" db="EMBL/GenBank/DDBJ databases">
        <title>Genomic Encyclopedia of Type Strains, Phase IV (KMG-IV): sequencing the most valuable type-strain genomes for metagenomic binning, comparative biology and taxonomic classification.</title>
        <authorList>
            <person name="Goeker M."/>
        </authorList>
    </citation>
    <scope>NUCLEOTIDE SEQUENCE [LARGE SCALE GENOMIC DNA]</scope>
    <source>
        <strain evidence="3 4">DSM 45521</strain>
    </source>
</reference>
<name>A0A318RHJ3_WILLI</name>
<dbReference type="Gene3D" id="3.40.50.620">
    <property type="entry name" value="HUPs"/>
    <property type="match status" value="2"/>
</dbReference>
<dbReference type="InterPro" id="IPR006015">
    <property type="entry name" value="Universal_stress_UspA"/>
</dbReference>
<dbReference type="Proteomes" id="UP000247591">
    <property type="component" value="Unassembled WGS sequence"/>
</dbReference>
<comment type="caution">
    <text evidence="3">The sequence shown here is derived from an EMBL/GenBank/DDBJ whole genome shotgun (WGS) entry which is preliminary data.</text>
</comment>
<gene>
    <name evidence="3" type="ORF">DFR67_12020</name>
</gene>
<proteinExistence type="inferred from homology"/>
<evidence type="ECO:0000313" key="3">
    <source>
        <dbReference type="EMBL" id="PYE12741.1"/>
    </source>
</evidence>
<dbReference type="PANTHER" id="PTHR46268:SF6">
    <property type="entry name" value="UNIVERSAL STRESS PROTEIN UP12"/>
    <property type="match status" value="1"/>
</dbReference>
<evidence type="ECO:0000259" key="2">
    <source>
        <dbReference type="Pfam" id="PF00582"/>
    </source>
</evidence>
<comment type="similarity">
    <text evidence="1">Belongs to the universal stress protein A family.</text>
</comment>
<dbReference type="AlphaFoldDB" id="A0A318RHJ3"/>
<dbReference type="InterPro" id="IPR006016">
    <property type="entry name" value="UspA"/>
</dbReference>
<dbReference type="InterPro" id="IPR014729">
    <property type="entry name" value="Rossmann-like_a/b/a_fold"/>
</dbReference>
<dbReference type="PRINTS" id="PR01438">
    <property type="entry name" value="UNVRSLSTRESS"/>
</dbReference>
<organism evidence="3 4">
    <name type="scientific">Williamsia limnetica</name>
    <dbReference type="NCBI Taxonomy" id="882452"/>
    <lineage>
        <taxon>Bacteria</taxon>
        <taxon>Bacillati</taxon>
        <taxon>Actinomycetota</taxon>
        <taxon>Actinomycetes</taxon>
        <taxon>Mycobacteriales</taxon>
        <taxon>Nocardiaceae</taxon>
        <taxon>Williamsia</taxon>
    </lineage>
</organism>
<dbReference type="Pfam" id="PF00582">
    <property type="entry name" value="Usp"/>
    <property type="match status" value="2"/>
</dbReference>
<dbReference type="RefSeq" id="WP_110472276.1">
    <property type="nucleotide sequence ID" value="NZ_QJSP01000020.1"/>
</dbReference>
<dbReference type="EMBL" id="QJSP01000020">
    <property type="protein sequence ID" value="PYE12741.1"/>
    <property type="molecule type" value="Genomic_DNA"/>
</dbReference>
<feature type="domain" description="UspA" evidence="2">
    <location>
        <begin position="14"/>
        <end position="150"/>
    </location>
</feature>
<accession>A0A318RHJ3</accession>
<protein>
    <submittedName>
        <fullName evidence="3">Nucleotide-binding universal stress UspA family protein</fullName>
    </submittedName>
</protein>
<feature type="domain" description="UspA" evidence="2">
    <location>
        <begin position="163"/>
        <end position="295"/>
    </location>
</feature>
<dbReference type="PANTHER" id="PTHR46268">
    <property type="entry name" value="STRESS RESPONSE PROTEIN NHAX"/>
    <property type="match status" value="1"/>
</dbReference>
<keyword evidence="4" id="KW-1185">Reference proteome</keyword>
<evidence type="ECO:0000313" key="4">
    <source>
        <dbReference type="Proteomes" id="UP000247591"/>
    </source>
</evidence>